<evidence type="ECO:0000256" key="9">
    <source>
        <dbReference type="ARBA" id="ARBA00023136"/>
    </source>
</evidence>
<dbReference type="InterPro" id="IPR053956">
    <property type="entry name" value="NPC1_MLD"/>
</dbReference>
<keyword evidence="11" id="KW-1207">Sterol metabolism</keyword>
<dbReference type="FunFam" id="1.20.1640.10:FF:000010">
    <property type="entry name" value="NPC intracellular cholesterol transporter 1"/>
    <property type="match status" value="1"/>
</dbReference>
<feature type="transmembrane region" description="Helical" evidence="16">
    <location>
        <begin position="116"/>
        <end position="133"/>
    </location>
</feature>
<evidence type="ECO:0000256" key="2">
    <source>
        <dbReference type="ARBA" id="ARBA00005585"/>
    </source>
</evidence>
<comment type="similarity">
    <text evidence="2">Belongs to the patched family.</text>
</comment>
<keyword evidence="3" id="KW-0813">Transport</keyword>
<evidence type="ECO:0000256" key="10">
    <source>
        <dbReference type="ARBA" id="ARBA00023157"/>
    </source>
</evidence>
<dbReference type="GO" id="GO:0008203">
    <property type="term" value="P:cholesterol metabolic process"/>
    <property type="evidence" value="ECO:0007669"/>
    <property type="project" value="UniProtKB-KW"/>
</dbReference>
<dbReference type="EMBL" id="OA883217">
    <property type="protein sequence ID" value="CAD7278289.1"/>
    <property type="molecule type" value="Genomic_DNA"/>
</dbReference>
<dbReference type="GO" id="GO:0005886">
    <property type="term" value="C:plasma membrane"/>
    <property type="evidence" value="ECO:0007669"/>
    <property type="project" value="TreeGrafter"/>
</dbReference>
<protein>
    <recommendedName>
        <fullName evidence="17">SSD domain-containing protein</fullName>
    </recommendedName>
</protein>
<keyword evidence="7 16" id="KW-1133">Transmembrane helix</keyword>
<evidence type="ECO:0000256" key="13">
    <source>
        <dbReference type="ARBA" id="ARBA00023221"/>
    </source>
</evidence>
<dbReference type="Proteomes" id="UP000678499">
    <property type="component" value="Unassembled WGS sequence"/>
</dbReference>
<keyword evidence="6" id="KW-0732">Signal</keyword>
<feature type="transmembrane region" description="Helical" evidence="16">
    <location>
        <begin position="880"/>
        <end position="901"/>
    </location>
</feature>
<dbReference type="GO" id="GO:0030299">
    <property type="term" value="P:intestinal cholesterol absorption"/>
    <property type="evidence" value="ECO:0007669"/>
    <property type="project" value="TreeGrafter"/>
</dbReference>
<dbReference type="NCBIfam" id="TIGR00917">
    <property type="entry name" value="2A060601"/>
    <property type="match status" value="1"/>
</dbReference>
<evidence type="ECO:0000256" key="12">
    <source>
        <dbReference type="ARBA" id="ARBA00023180"/>
    </source>
</evidence>
<dbReference type="GO" id="GO:0030301">
    <property type="term" value="P:cholesterol transport"/>
    <property type="evidence" value="ECO:0007669"/>
    <property type="project" value="UniProtKB-ARBA"/>
</dbReference>
<dbReference type="EMBL" id="CAJPEX010001180">
    <property type="protein sequence ID" value="CAG0918441.1"/>
    <property type="molecule type" value="Genomic_DNA"/>
</dbReference>
<dbReference type="GO" id="GO:0005319">
    <property type="term" value="F:lipid transporter activity"/>
    <property type="evidence" value="ECO:0007669"/>
    <property type="project" value="InterPro"/>
</dbReference>
<dbReference type="InterPro" id="IPR053958">
    <property type="entry name" value="HMGCR/SNAP/NPC1-like_SSD"/>
</dbReference>
<feature type="transmembrane region" description="Helical" evidence="16">
    <location>
        <begin position="439"/>
        <end position="463"/>
    </location>
</feature>
<dbReference type="InterPro" id="IPR000731">
    <property type="entry name" value="SSD"/>
</dbReference>
<feature type="domain" description="SSD" evidence="17">
    <location>
        <begin position="377"/>
        <end position="542"/>
    </location>
</feature>
<feature type="transmembrane region" description="Helical" evidence="16">
    <location>
        <begin position="517"/>
        <end position="542"/>
    </location>
</feature>
<evidence type="ECO:0000256" key="3">
    <source>
        <dbReference type="ARBA" id="ARBA00022448"/>
    </source>
</evidence>
<feature type="transmembrane region" description="Helical" evidence="16">
    <location>
        <begin position="907"/>
        <end position="932"/>
    </location>
</feature>
<keyword evidence="13" id="KW-0753">Steroid metabolism</keyword>
<evidence type="ECO:0000256" key="14">
    <source>
        <dbReference type="ARBA" id="ARBA00034049"/>
    </source>
</evidence>
<keyword evidence="4" id="KW-0153">Cholesterol metabolism</keyword>
<feature type="transmembrane region" description="Helical" evidence="16">
    <location>
        <begin position="580"/>
        <end position="604"/>
    </location>
</feature>
<feature type="transmembrane region" description="Helical" evidence="16">
    <location>
        <begin position="854"/>
        <end position="873"/>
    </location>
</feature>
<dbReference type="Pfam" id="PF22314">
    <property type="entry name" value="NPC1_MLD"/>
    <property type="match status" value="1"/>
</dbReference>
<comment type="catalytic activity">
    <reaction evidence="14">
        <text>cholesterol(in) = cholesterol(out)</text>
        <dbReference type="Rhea" id="RHEA:39747"/>
        <dbReference type="ChEBI" id="CHEBI:16113"/>
    </reaction>
</comment>
<evidence type="ECO:0000256" key="7">
    <source>
        <dbReference type="ARBA" id="ARBA00022989"/>
    </source>
</evidence>
<evidence type="ECO:0000256" key="16">
    <source>
        <dbReference type="SAM" id="Phobius"/>
    </source>
</evidence>
<dbReference type="GO" id="GO:0012505">
    <property type="term" value="C:endomembrane system"/>
    <property type="evidence" value="ECO:0007669"/>
    <property type="project" value="UniProtKB-SubCell"/>
</dbReference>
<reference evidence="18" key="1">
    <citation type="submission" date="2020-11" db="EMBL/GenBank/DDBJ databases">
        <authorList>
            <person name="Tran Van P."/>
        </authorList>
    </citation>
    <scope>NUCLEOTIDE SEQUENCE</scope>
</reference>
<evidence type="ECO:0000256" key="6">
    <source>
        <dbReference type="ARBA" id="ARBA00022729"/>
    </source>
</evidence>
<evidence type="ECO:0000313" key="19">
    <source>
        <dbReference type="Proteomes" id="UP000678499"/>
    </source>
</evidence>
<evidence type="ECO:0000256" key="5">
    <source>
        <dbReference type="ARBA" id="ARBA00022692"/>
    </source>
</evidence>
<keyword evidence="8" id="KW-0443">Lipid metabolism</keyword>
<dbReference type="PANTHER" id="PTHR45727:SF2">
    <property type="entry name" value="NPC INTRACELLULAR CHOLESTEROL TRANSPORTER 1"/>
    <property type="match status" value="1"/>
</dbReference>
<gene>
    <name evidence="18" type="ORF">NMOB1V02_LOCUS5997</name>
</gene>
<dbReference type="Gene3D" id="1.20.1640.10">
    <property type="entry name" value="Multidrug efflux transporter AcrB transmembrane domain"/>
    <property type="match status" value="2"/>
</dbReference>
<comment type="subcellular location">
    <subcellularLocation>
        <location evidence="1">Endomembrane system</location>
        <topology evidence="1">Multi-pass membrane protein</topology>
    </subcellularLocation>
</comment>
<dbReference type="OrthoDB" id="6510177at2759"/>
<accession>A0A7R9GEU7</accession>
<evidence type="ECO:0000259" key="17">
    <source>
        <dbReference type="PROSITE" id="PS50156"/>
    </source>
</evidence>
<feature type="transmembrane region" description="Helical" evidence="16">
    <location>
        <begin position="382"/>
        <end position="399"/>
    </location>
</feature>
<dbReference type="PANTHER" id="PTHR45727">
    <property type="entry name" value="NPC INTRACELLULAR CHOLESTEROL TRANSPORTER 1"/>
    <property type="match status" value="1"/>
</dbReference>
<dbReference type="SUPFAM" id="SSF82866">
    <property type="entry name" value="Multidrug efflux transporter AcrB transmembrane domain"/>
    <property type="match status" value="2"/>
</dbReference>
<dbReference type="GO" id="GO:0042632">
    <property type="term" value="P:cholesterol homeostasis"/>
    <property type="evidence" value="ECO:0007669"/>
    <property type="project" value="TreeGrafter"/>
</dbReference>
<dbReference type="FunFam" id="1.20.1640.10:FF:000008">
    <property type="entry name" value="NPC intracellular cholesterol transporter 1"/>
    <property type="match status" value="1"/>
</dbReference>
<evidence type="ECO:0000256" key="1">
    <source>
        <dbReference type="ARBA" id="ARBA00004127"/>
    </source>
</evidence>
<keyword evidence="9 16" id="KW-0472">Membrane</keyword>
<evidence type="ECO:0000256" key="4">
    <source>
        <dbReference type="ARBA" id="ARBA00022548"/>
    </source>
</evidence>
<feature type="region of interest" description="Disordered" evidence="15">
    <location>
        <begin position="50"/>
        <end position="77"/>
    </location>
</feature>
<feature type="transmembrane region" description="Helical" evidence="16">
    <location>
        <begin position="953"/>
        <end position="972"/>
    </location>
</feature>
<feature type="transmembrane region" description="Helical" evidence="16">
    <location>
        <begin position="411"/>
        <end position="433"/>
    </location>
</feature>
<feature type="transmembrane region" description="Helical" evidence="16">
    <location>
        <begin position="984"/>
        <end position="1007"/>
    </location>
</feature>
<sequence>MLRTSARYQIFNNLNCLALRLHCHRHPAADRSPGDPARPAELRGPIASSNGILGDCDDHEDEEEAQPLRQTDMRNAQTEVSVEERTCLFDIIGAYFEYGMTVAFTAIGRAVAGRPIMVLLYSAALVAVLSWGIKSLEVITDPVELWSSPNSRGRMEKEYYDSQFEPFFSKKDLQKLDCYYLQEKLRAPWGSDLLETNETVGLADVCFAPLKPDNHKCATNETVGLADVCFAPLKPDNHKCAVQSAFQYFQNSRAKIGNRNSFWRTLDTCAVSNHVQLDCLGDFGGPVDPKLAFGGYLKDPKAGLERANVSDADTLIVTFVVNNYYDKKKLEPALAYEKAWLDYVQEWVRTRNGPEVEVAFRAERSVEDELDRQSHGDVSTVIISYGIMFAYIAITLGQARTFSTLLVDSKITLGMGGVVLVLASVAASVGFYANVGVPATLIIIEVIPFLVLAVGVDNIFILVQAYQRTARKKGESVEDHVGRVLGHVGPSMLLSAAAESICFFLGALSGMPAVRAFALYAGFALLFDFLLQITAFVALFTLDLRRQENNRLDVFCCVQGEKREKHGATEGVLYKIFKELYAPFLFGYVVRVVVVVAFSAWFAFSVAVAPAVKVGLDETLSMPEDSYLIHYFHSMYENFYMGPPTYFVVKEGYPLLDEKAQDRICSTVGCNIDSLTEQIYAAQRVSNRSRIVSTAMSWIDDYIDWLGSVSCCSTDNNGTFCSPKDRFMRSDCVHPCMSGYRPDKATFQKFVGKFLMSNPGENCPKAGHAAYGQAVKLLNRSGEISVGANYFMTYHAMMRSSEDYYEALRMARFIADNVTNMLNEGNTGSVKYEVFPYSIFYLFYEQYLTMWEDVTSSLVISVTAVFAATFVFLGFDLHSALVVLVTIVMIMVDMLGFMWAWDIQLNAVSLVNLVMAVGIAVEFCNHIVRAYAVSPFESRLERARHALVDMGSSVLSGITLTKLGGIIALGFAHSQIFRVFYFRMYLGIVMVGALHGLVFLPVALSFLGAKRSDGKRRVLDALHAAGGSGGAGADSGYLLKTPTAASGSSISCGDSIGALNPEDPDKIEVAPGLHGGD</sequence>
<proteinExistence type="inferred from homology"/>
<keyword evidence="12" id="KW-0325">Glycoprotein</keyword>
<keyword evidence="19" id="KW-1185">Reference proteome</keyword>
<feature type="compositionally biased region" description="Acidic residues" evidence="15">
    <location>
        <begin position="55"/>
        <end position="65"/>
    </location>
</feature>
<dbReference type="AlphaFoldDB" id="A0A7R9GEU7"/>
<organism evidence="18">
    <name type="scientific">Notodromas monacha</name>
    <dbReference type="NCBI Taxonomy" id="399045"/>
    <lineage>
        <taxon>Eukaryota</taxon>
        <taxon>Metazoa</taxon>
        <taxon>Ecdysozoa</taxon>
        <taxon>Arthropoda</taxon>
        <taxon>Crustacea</taxon>
        <taxon>Oligostraca</taxon>
        <taxon>Ostracoda</taxon>
        <taxon>Podocopa</taxon>
        <taxon>Podocopida</taxon>
        <taxon>Cypridocopina</taxon>
        <taxon>Cypridoidea</taxon>
        <taxon>Cyprididae</taxon>
        <taxon>Notodromas</taxon>
    </lineage>
</organism>
<dbReference type="PROSITE" id="PS50156">
    <property type="entry name" value="SSD"/>
    <property type="match status" value="1"/>
</dbReference>
<dbReference type="GO" id="GO:0015485">
    <property type="term" value="F:cholesterol binding"/>
    <property type="evidence" value="ECO:0007669"/>
    <property type="project" value="TreeGrafter"/>
</dbReference>
<dbReference type="InterPro" id="IPR004765">
    <property type="entry name" value="NPC1-like"/>
</dbReference>
<evidence type="ECO:0000256" key="8">
    <source>
        <dbReference type="ARBA" id="ARBA00023098"/>
    </source>
</evidence>
<evidence type="ECO:0000313" key="18">
    <source>
        <dbReference type="EMBL" id="CAD7278289.1"/>
    </source>
</evidence>
<keyword evidence="10" id="KW-1015">Disulfide bond</keyword>
<feature type="region of interest" description="Disordered" evidence="15">
    <location>
        <begin position="1058"/>
        <end position="1077"/>
    </location>
</feature>
<keyword evidence="5 16" id="KW-0812">Transmembrane</keyword>
<evidence type="ECO:0000256" key="15">
    <source>
        <dbReference type="SAM" id="MobiDB-lite"/>
    </source>
</evidence>
<dbReference type="Pfam" id="PF12349">
    <property type="entry name" value="Sterol-sensing"/>
    <property type="match status" value="1"/>
</dbReference>
<name>A0A7R9GEU7_9CRUS</name>
<feature type="transmembrane region" description="Helical" evidence="16">
    <location>
        <begin position="484"/>
        <end position="511"/>
    </location>
</feature>
<evidence type="ECO:0000256" key="11">
    <source>
        <dbReference type="ARBA" id="ARBA00023166"/>
    </source>
</evidence>